<comment type="caution">
    <text evidence="8">The sequence shown here is derived from an EMBL/GenBank/DDBJ whole genome shotgun (WGS) entry which is preliminary data.</text>
</comment>
<dbReference type="GO" id="GO:0016705">
    <property type="term" value="F:oxidoreductase activity, acting on paired donors, with incorporation or reduction of molecular oxygen"/>
    <property type="evidence" value="ECO:0007669"/>
    <property type="project" value="UniProtKB-ARBA"/>
</dbReference>
<dbReference type="EMBL" id="SDRB02010707">
    <property type="protein sequence ID" value="THG04819.1"/>
    <property type="molecule type" value="Genomic_DNA"/>
</dbReference>
<dbReference type="FunFam" id="2.60.120.330:FF:000017">
    <property type="entry name" value="2-oxoglutarate-dependent dioxygenase DAO"/>
    <property type="match status" value="1"/>
</dbReference>
<dbReference type="GO" id="GO:0046872">
    <property type="term" value="F:metal ion binding"/>
    <property type="evidence" value="ECO:0007669"/>
    <property type="project" value="UniProtKB-KW"/>
</dbReference>
<evidence type="ECO:0000256" key="5">
    <source>
        <dbReference type="ARBA" id="ARBA00076740"/>
    </source>
</evidence>
<keyword evidence="9" id="KW-1185">Reference proteome</keyword>
<dbReference type="PANTHER" id="PTHR47990">
    <property type="entry name" value="2-OXOGLUTARATE (2OG) AND FE(II)-DEPENDENT OXYGENASE SUPERFAMILY PROTEIN-RELATED"/>
    <property type="match status" value="1"/>
</dbReference>
<evidence type="ECO:0000313" key="9">
    <source>
        <dbReference type="Proteomes" id="UP000306102"/>
    </source>
</evidence>
<dbReference type="STRING" id="542762.A0A4S4DP65"/>
<evidence type="ECO:0000313" key="8">
    <source>
        <dbReference type="EMBL" id="THG04819.1"/>
    </source>
</evidence>
<evidence type="ECO:0000256" key="6">
    <source>
        <dbReference type="RuleBase" id="RU003682"/>
    </source>
</evidence>
<dbReference type="Pfam" id="PF03171">
    <property type="entry name" value="2OG-FeII_Oxy"/>
    <property type="match status" value="1"/>
</dbReference>
<dbReference type="Pfam" id="PF14226">
    <property type="entry name" value="DIOX_N"/>
    <property type="match status" value="1"/>
</dbReference>
<dbReference type="Proteomes" id="UP000306102">
    <property type="component" value="Unassembled WGS sequence"/>
</dbReference>
<proteinExistence type="inferred from homology"/>
<dbReference type="InterPro" id="IPR005123">
    <property type="entry name" value="Oxoglu/Fe-dep_dioxygenase_dom"/>
</dbReference>
<gene>
    <name evidence="8" type="ORF">TEA_008032</name>
</gene>
<comment type="function">
    <text evidence="3">2-oxoglutarate-dependent dioxygenase essential for auxin catabolism and maintenance of auxin homeostasis in reproductive organs. Catalyzes the irreversible oxidation of indole-3-acetic acid (IAA) to the biologically inactive 2-oxoindole-3-acetic acid (OxIAA).</text>
</comment>
<keyword evidence="1 6" id="KW-0479">Metal-binding</keyword>
<feature type="domain" description="Fe2OG dioxygenase" evidence="7">
    <location>
        <begin position="149"/>
        <end position="253"/>
    </location>
</feature>
<dbReference type="InterPro" id="IPR027443">
    <property type="entry name" value="IPNS-like_sf"/>
</dbReference>
<keyword evidence="2 6" id="KW-0408">Iron</keyword>
<dbReference type="InterPro" id="IPR050231">
    <property type="entry name" value="Iron_ascorbate_oxido_reductase"/>
</dbReference>
<dbReference type="InterPro" id="IPR044861">
    <property type="entry name" value="IPNS-like_FE2OG_OXY"/>
</dbReference>
<dbReference type="Gene3D" id="2.60.120.330">
    <property type="entry name" value="B-lactam Antibiotic, Isopenicillin N Synthase, Chain"/>
    <property type="match status" value="1"/>
</dbReference>
<protein>
    <recommendedName>
        <fullName evidence="4">2-oxoglutarate-dependent dioxygenase DAO</fullName>
    </recommendedName>
    <alternativeName>
        <fullName evidence="5">Protein DIOXYGENASE FOR AUXIN OXIDATION</fullName>
    </alternativeName>
</protein>
<dbReference type="InterPro" id="IPR026992">
    <property type="entry name" value="DIOX_N"/>
</dbReference>
<dbReference type="AlphaFoldDB" id="A0A4S4DP65"/>
<sequence>MATNNQCNVAVIDLQDFPGQSRKMIEACEELGCFRITNHHQFLPPTLSVEMRAVIRSLFDLPVEIKRRNTDVISGSGYKAPSQINPHYEALGLYDIASHEAVNDFCSLLNASPHQRETIQMYAQAIHKLAMDIASKLAQGMGLASFSFEGWPCQFRINKYNFSPETVNSSGVQIHTDSGFLTILQEDENVGGLEVMDKSGTFVAVEPLPGTLLVNLGDIAKVWSNGRLCNVKHRVVCKEPRTRMSIASFLLGPKEAKVEAPTELVDFSHPRLYVPFFYLDYRNLRISKELQAGEALDFVRANSEKEHVPKLNKRKD</sequence>
<keyword evidence="6" id="KW-0560">Oxidoreductase</keyword>
<evidence type="ECO:0000256" key="2">
    <source>
        <dbReference type="ARBA" id="ARBA00023004"/>
    </source>
</evidence>
<evidence type="ECO:0000256" key="1">
    <source>
        <dbReference type="ARBA" id="ARBA00022723"/>
    </source>
</evidence>
<evidence type="ECO:0000259" key="7">
    <source>
        <dbReference type="PROSITE" id="PS51471"/>
    </source>
</evidence>
<evidence type="ECO:0000256" key="3">
    <source>
        <dbReference type="ARBA" id="ARBA00054658"/>
    </source>
</evidence>
<accession>A0A4S4DP65</accession>
<comment type="similarity">
    <text evidence="6">Belongs to the iron/ascorbate-dependent oxidoreductase family.</text>
</comment>
<evidence type="ECO:0000256" key="4">
    <source>
        <dbReference type="ARBA" id="ARBA00074102"/>
    </source>
</evidence>
<name>A0A4S4DP65_CAMSN</name>
<dbReference type="PROSITE" id="PS51471">
    <property type="entry name" value="FE2OG_OXY"/>
    <property type="match status" value="1"/>
</dbReference>
<reference evidence="8 9" key="1">
    <citation type="journal article" date="2018" name="Proc. Natl. Acad. Sci. U.S.A.">
        <title>Draft genome sequence of Camellia sinensis var. sinensis provides insights into the evolution of the tea genome and tea quality.</title>
        <authorList>
            <person name="Wei C."/>
            <person name="Yang H."/>
            <person name="Wang S."/>
            <person name="Zhao J."/>
            <person name="Liu C."/>
            <person name="Gao L."/>
            <person name="Xia E."/>
            <person name="Lu Y."/>
            <person name="Tai Y."/>
            <person name="She G."/>
            <person name="Sun J."/>
            <person name="Cao H."/>
            <person name="Tong W."/>
            <person name="Gao Q."/>
            <person name="Li Y."/>
            <person name="Deng W."/>
            <person name="Jiang X."/>
            <person name="Wang W."/>
            <person name="Chen Q."/>
            <person name="Zhang S."/>
            <person name="Li H."/>
            <person name="Wu J."/>
            <person name="Wang P."/>
            <person name="Li P."/>
            <person name="Shi C."/>
            <person name="Zheng F."/>
            <person name="Jian J."/>
            <person name="Huang B."/>
            <person name="Shan D."/>
            <person name="Shi M."/>
            <person name="Fang C."/>
            <person name="Yue Y."/>
            <person name="Li F."/>
            <person name="Li D."/>
            <person name="Wei S."/>
            <person name="Han B."/>
            <person name="Jiang C."/>
            <person name="Yin Y."/>
            <person name="Xia T."/>
            <person name="Zhang Z."/>
            <person name="Bennetzen J.L."/>
            <person name="Zhao S."/>
            <person name="Wan X."/>
        </authorList>
    </citation>
    <scope>NUCLEOTIDE SEQUENCE [LARGE SCALE GENOMIC DNA]</scope>
    <source>
        <strain evidence="9">cv. Shuchazao</strain>
        <tissue evidence="8">Leaf</tissue>
    </source>
</reference>
<organism evidence="8 9">
    <name type="scientific">Camellia sinensis var. sinensis</name>
    <name type="common">China tea</name>
    <dbReference type="NCBI Taxonomy" id="542762"/>
    <lineage>
        <taxon>Eukaryota</taxon>
        <taxon>Viridiplantae</taxon>
        <taxon>Streptophyta</taxon>
        <taxon>Embryophyta</taxon>
        <taxon>Tracheophyta</taxon>
        <taxon>Spermatophyta</taxon>
        <taxon>Magnoliopsida</taxon>
        <taxon>eudicotyledons</taxon>
        <taxon>Gunneridae</taxon>
        <taxon>Pentapetalae</taxon>
        <taxon>asterids</taxon>
        <taxon>Ericales</taxon>
        <taxon>Theaceae</taxon>
        <taxon>Camellia</taxon>
    </lineage>
</organism>
<dbReference type="SUPFAM" id="SSF51197">
    <property type="entry name" value="Clavaminate synthase-like"/>
    <property type="match status" value="1"/>
</dbReference>